<sequence>MENYEELVVKNQSGMIDDLDFLLEQEELAEIYIAEMQEQGLTPSASNASIWLRNYELTHLYQ</sequence>
<evidence type="ECO:0000313" key="1">
    <source>
        <dbReference type="EMBL" id="QDM12851.1"/>
    </source>
</evidence>
<gene>
    <name evidence="1" type="ORF">DYI28_29605</name>
</gene>
<evidence type="ECO:0000313" key="2">
    <source>
        <dbReference type="Proteomes" id="UP000318823"/>
    </source>
</evidence>
<name>A0AAP9DQE9_BACOV</name>
<accession>A0AAP9DQE9</accession>
<reference evidence="2" key="1">
    <citation type="journal article" date="2018" name="J. Anim. Genet.">
        <title>Acquired interbacterial defense systems protect against interspecies antagonism in the human gut microbiome.</title>
        <authorList>
            <person name="Ross B.D."/>
            <person name="Verster A.J."/>
            <person name="Radey M.C."/>
            <person name="Schmidtke D.T."/>
            <person name="Pope C.E."/>
            <person name="Hoffman L.R."/>
            <person name="Hajjar A."/>
            <person name="Peterson S.B."/>
            <person name="Borenstein E."/>
            <person name="Mougous J."/>
        </authorList>
    </citation>
    <scope>NUCLEOTIDE SEQUENCE [LARGE SCALE GENOMIC DNA]</scope>
    <source>
        <strain evidence="2">3725 D1 iv</strain>
        <plasmid evidence="2">unnamed1</plasmid>
    </source>
</reference>
<proteinExistence type="predicted"/>
<organism evidence="1 2">
    <name type="scientific">Bacteroides ovatus</name>
    <dbReference type="NCBI Taxonomy" id="28116"/>
    <lineage>
        <taxon>Bacteria</taxon>
        <taxon>Pseudomonadati</taxon>
        <taxon>Bacteroidota</taxon>
        <taxon>Bacteroidia</taxon>
        <taxon>Bacteroidales</taxon>
        <taxon>Bacteroidaceae</taxon>
        <taxon>Bacteroides</taxon>
    </lineage>
</organism>
<geneLocation type="plasmid" evidence="1 2">
    <name>unnamed1</name>
</geneLocation>
<dbReference type="AlphaFoldDB" id="A0AAP9DQE9"/>
<protein>
    <submittedName>
        <fullName evidence="1">Uncharacterized protein</fullName>
    </submittedName>
</protein>
<keyword evidence="1" id="KW-0614">Plasmid</keyword>
<dbReference type="EMBL" id="CP041396">
    <property type="protein sequence ID" value="QDM12851.1"/>
    <property type="molecule type" value="Genomic_DNA"/>
</dbReference>
<dbReference type="Proteomes" id="UP000318823">
    <property type="component" value="Plasmid unnamed1"/>
</dbReference>
<dbReference type="RefSeq" id="WP_032845158.1">
    <property type="nucleotide sequence ID" value="NZ_CP041396.1"/>
</dbReference>